<evidence type="ECO:0000256" key="1">
    <source>
        <dbReference type="ARBA" id="ARBA00004571"/>
    </source>
</evidence>
<feature type="chain" id="PRO_5007141298" evidence="8">
    <location>
        <begin position="24"/>
        <end position="428"/>
    </location>
</feature>
<evidence type="ECO:0000313" key="10">
    <source>
        <dbReference type="Proteomes" id="UP000069241"/>
    </source>
</evidence>
<dbReference type="GO" id="GO:0009279">
    <property type="term" value="C:cell outer membrane"/>
    <property type="evidence" value="ECO:0007669"/>
    <property type="project" value="UniProtKB-SubCell"/>
</dbReference>
<reference evidence="10" key="1">
    <citation type="submission" date="2016-02" db="EMBL/GenBank/DDBJ databases">
        <authorList>
            <person name="Holder M.E."/>
            <person name="Ajami N.J."/>
            <person name="Petrosino J.F."/>
        </authorList>
    </citation>
    <scope>NUCLEOTIDE SEQUENCE [LARGE SCALE GENOMIC DNA]</scope>
    <source>
        <strain evidence="10">CCUG 45958</strain>
    </source>
</reference>
<dbReference type="GO" id="GO:0015483">
    <property type="term" value="F:long-chain fatty acid transporting porin activity"/>
    <property type="evidence" value="ECO:0007669"/>
    <property type="project" value="TreeGrafter"/>
</dbReference>
<dbReference type="KEGG" id="dfi:AXF13_09510"/>
<gene>
    <name evidence="9" type="ORF">AXF13_09510</name>
</gene>
<dbReference type="PANTHER" id="PTHR35093:SF8">
    <property type="entry name" value="OUTER MEMBRANE PROTEIN NMB0088-RELATED"/>
    <property type="match status" value="1"/>
</dbReference>
<keyword evidence="4" id="KW-0812">Transmembrane</keyword>
<feature type="signal peptide" evidence="8">
    <location>
        <begin position="1"/>
        <end position="23"/>
    </location>
</feature>
<keyword evidence="3" id="KW-1134">Transmembrane beta strand</keyword>
<keyword evidence="6" id="KW-0472">Membrane</keyword>
<dbReference type="Proteomes" id="UP000069241">
    <property type="component" value="Chromosome"/>
</dbReference>
<dbReference type="STRING" id="44742.AXF13_09510"/>
<dbReference type="Pfam" id="PF03349">
    <property type="entry name" value="Toluene_X"/>
    <property type="match status" value="1"/>
</dbReference>
<dbReference type="RefSeq" id="WP_062252883.1">
    <property type="nucleotide sequence ID" value="NZ_CP014229.1"/>
</dbReference>
<name>A0A109W4F3_9BACT</name>
<accession>A0A109W4F3</accession>
<sequence>MRVLRVSCLLLALLAGTASTVLAEGFALNEWSARGVSLAGGMVGRADDVSALAYNAAGITQLPGTHVMGGLAFIAPLGTIGTEHATGMQYTTTKPSVWLAPHGYASYQLNDNVWLGMGVFSRFGLGNSYSGNWTGRYNLYDVGVQTISFVPTLAYKINDIFSVSVGVEALYASMYMGNKIPTMTAATVPKSFDNDLQLEGTGWGVGAHLGLHMRFNEQWSVGLAYKSQVTVNIYGDVEFGSHEQNLLRAYQKLPEAMDCNAHTTLQLPDSLALGVAYKPLDNLSFEAGTVWTRWSTYNALNIYMDNGYDSISNKEWRDGWNFNASVEYKPLDWWSLRAGLAYETAVVNEKHADFFVPSSGRTILSLGTGVEWNNWTVDFAYSHLWINPVSYDETDAAGIRGNAITGVTGGKSENVVANIYMFSIGYTF</sequence>
<dbReference type="EMBL" id="CP014229">
    <property type="protein sequence ID" value="AMD90335.1"/>
    <property type="molecule type" value="Genomic_DNA"/>
</dbReference>
<evidence type="ECO:0000256" key="2">
    <source>
        <dbReference type="ARBA" id="ARBA00008163"/>
    </source>
</evidence>
<dbReference type="Gene3D" id="2.40.160.60">
    <property type="entry name" value="Outer membrane protein transport protein (OMPP1/FadL/TodX)"/>
    <property type="match status" value="1"/>
</dbReference>
<keyword evidence="5 8" id="KW-0732">Signal</keyword>
<evidence type="ECO:0000256" key="7">
    <source>
        <dbReference type="ARBA" id="ARBA00023237"/>
    </source>
</evidence>
<dbReference type="PANTHER" id="PTHR35093">
    <property type="entry name" value="OUTER MEMBRANE PROTEIN NMB0088-RELATED"/>
    <property type="match status" value="1"/>
</dbReference>
<evidence type="ECO:0000313" key="9">
    <source>
        <dbReference type="EMBL" id="AMD90335.1"/>
    </source>
</evidence>
<dbReference type="SUPFAM" id="SSF56935">
    <property type="entry name" value="Porins"/>
    <property type="match status" value="1"/>
</dbReference>
<evidence type="ECO:0000256" key="4">
    <source>
        <dbReference type="ARBA" id="ARBA00022692"/>
    </source>
</evidence>
<organism evidence="9 10">
    <name type="scientific">Desulfovibrio fairfieldensis</name>
    <dbReference type="NCBI Taxonomy" id="44742"/>
    <lineage>
        <taxon>Bacteria</taxon>
        <taxon>Pseudomonadati</taxon>
        <taxon>Thermodesulfobacteriota</taxon>
        <taxon>Desulfovibrionia</taxon>
        <taxon>Desulfovibrionales</taxon>
        <taxon>Desulfovibrionaceae</taxon>
        <taxon>Desulfovibrio</taxon>
    </lineage>
</organism>
<comment type="similarity">
    <text evidence="2">Belongs to the OmpP1/FadL family.</text>
</comment>
<protein>
    <submittedName>
        <fullName evidence="9">Transporter</fullName>
    </submittedName>
</protein>
<evidence type="ECO:0000256" key="3">
    <source>
        <dbReference type="ARBA" id="ARBA00022452"/>
    </source>
</evidence>
<proteinExistence type="inferred from homology"/>
<evidence type="ECO:0000256" key="5">
    <source>
        <dbReference type="ARBA" id="ARBA00022729"/>
    </source>
</evidence>
<evidence type="ECO:0000256" key="6">
    <source>
        <dbReference type="ARBA" id="ARBA00023136"/>
    </source>
</evidence>
<keyword evidence="7" id="KW-0998">Cell outer membrane</keyword>
<keyword evidence="10" id="KW-1185">Reference proteome</keyword>
<dbReference type="InterPro" id="IPR005017">
    <property type="entry name" value="OMPP1/FadL/TodX"/>
</dbReference>
<dbReference type="AlphaFoldDB" id="A0A109W4F3"/>
<evidence type="ECO:0000256" key="8">
    <source>
        <dbReference type="SAM" id="SignalP"/>
    </source>
</evidence>
<comment type="subcellular location">
    <subcellularLocation>
        <location evidence="1">Cell outer membrane</location>
        <topology evidence="1">Multi-pass membrane protein</topology>
    </subcellularLocation>
</comment>